<dbReference type="InterPro" id="IPR013317">
    <property type="entry name" value="DnaA_dom"/>
</dbReference>
<evidence type="ECO:0000256" key="9">
    <source>
        <dbReference type="NCBIfam" id="TIGR00362"/>
    </source>
</evidence>
<dbReference type="AlphaFoldDB" id="A0A0R1TE50"/>
<keyword evidence="6 8" id="KW-0446">Lipid-binding</keyword>
<evidence type="ECO:0000313" key="15">
    <source>
        <dbReference type="Proteomes" id="UP000051048"/>
    </source>
</evidence>
<feature type="binding site" evidence="8">
    <location>
        <position position="152"/>
    </location>
    <ligand>
        <name>ATP</name>
        <dbReference type="ChEBI" id="CHEBI:30616"/>
    </ligand>
</feature>
<dbReference type="CDD" id="cd06571">
    <property type="entry name" value="Bac_DnaA_C"/>
    <property type="match status" value="1"/>
</dbReference>
<dbReference type="Gene3D" id="1.10.8.60">
    <property type="match status" value="1"/>
</dbReference>
<comment type="subunit">
    <text evidence="8">Oligomerizes as a right-handed, spiral filament on DNA at oriC.</text>
</comment>
<evidence type="ECO:0000256" key="3">
    <source>
        <dbReference type="ARBA" id="ARBA00022705"/>
    </source>
</evidence>
<sequence length="448" mass="50904">MPNLEDIWKEICQHFKPLYEVTSFDTWFKTVVPVQLHESTLVLQVPSTLHENYWKAKLLPTVEEHLKETYHHHYQVMLITEGQQRPFAESTDSSPKKPELINFDHSTHLNPAYNFESFVVGPGNMMAHAAALAVSEEPGTLYNPLYFYGGVGLGKTHLMHAIGHQLLKSNPNAKVKYVSSETFTNDFVNSIKTKQQEEFRKAYRNVDLLLVDDVQFFANKVGTIDEFFYTFSDLYDSKKQIVISSDRMPNEIENLGDRLISRFRWGLVVDITPPDYDTRVEILKKKSLAEGFELPEDALGYLAGQFESNVRELEGGLTRVRAFSQLKDEPITASLVTEALGNLSNEPQTKTENNELKASSILAAVSKYYDVSIADLKGKKRLKRIVVPRQIAMYLMRELTSISLPKIGKEFGGKDHTTVLHACDKIGELIRSDSQLKKEVAELKKNLS</sequence>
<comment type="subcellular location">
    <subcellularLocation>
        <location evidence="8">Cytoplasm</location>
    </subcellularLocation>
</comment>
<comment type="caution">
    <text evidence="8">Lacks conserved residue(s) required for the propagation of feature annotation.</text>
</comment>
<keyword evidence="2 8" id="KW-0963">Cytoplasm</keyword>
<dbReference type="FunFam" id="1.10.1750.10:FF:000002">
    <property type="entry name" value="Chromosomal replication initiator protein DnaA"/>
    <property type="match status" value="1"/>
</dbReference>
<dbReference type="PANTHER" id="PTHR30050:SF2">
    <property type="entry name" value="CHROMOSOMAL REPLICATION INITIATOR PROTEIN DNAA"/>
    <property type="match status" value="1"/>
</dbReference>
<dbReference type="GO" id="GO:0005524">
    <property type="term" value="F:ATP binding"/>
    <property type="evidence" value="ECO:0007669"/>
    <property type="project" value="UniProtKB-UniRule"/>
</dbReference>
<dbReference type="GO" id="GO:0003688">
    <property type="term" value="F:DNA replication origin binding"/>
    <property type="evidence" value="ECO:0007669"/>
    <property type="project" value="UniProtKB-UniRule"/>
</dbReference>
<dbReference type="Pfam" id="PF11638">
    <property type="entry name" value="DnaA_N"/>
    <property type="match status" value="1"/>
</dbReference>
<dbReference type="PANTHER" id="PTHR30050">
    <property type="entry name" value="CHROMOSOMAL REPLICATION INITIATOR PROTEIN DNAA"/>
    <property type="match status" value="1"/>
</dbReference>
<feature type="domain" description="AAA+ ATPase" evidence="12">
    <location>
        <begin position="141"/>
        <end position="275"/>
    </location>
</feature>
<dbReference type="NCBIfam" id="TIGR00362">
    <property type="entry name" value="DnaA"/>
    <property type="match status" value="1"/>
</dbReference>
<gene>
    <name evidence="8" type="primary">dnaA</name>
    <name evidence="14" type="ORF">FC36_GL000772</name>
</gene>
<evidence type="ECO:0000259" key="13">
    <source>
        <dbReference type="SMART" id="SM00760"/>
    </source>
</evidence>
<dbReference type="PATRIC" id="fig|1423740.3.peg.819"/>
<dbReference type="InterPro" id="IPR020591">
    <property type="entry name" value="Chromosome_initiator_DnaA-like"/>
</dbReference>
<evidence type="ECO:0000313" key="14">
    <source>
        <dbReference type="EMBL" id="KRL79337.1"/>
    </source>
</evidence>
<evidence type="ECO:0000256" key="10">
    <source>
        <dbReference type="RuleBase" id="RU000577"/>
    </source>
</evidence>
<dbReference type="CDD" id="cd00009">
    <property type="entry name" value="AAA"/>
    <property type="match status" value="1"/>
</dbReference>
<evidence type="ECO:0000256" key="7">
    <source>
        <dbReference type="ARBA" id="ARBA00023125"/>
    </source>
</evidence>
<comment type="caution">
    <text evidence="14">The sequence shown here is derived from an EMBL/GenBank/DDBJ whole genome shotgun (WGS) entry which is preliminary data.</text>
</comment>
<dbReference type="InterPro" id="IPR024633">
    <property type="entry name" value="DnaA_N_dom"/>
</dbReference>
<dbReference type="InterPro" id="IPR027417">
    <property type="entry name" value="P-loop_NTPase"/>
</dbReference>
<dbReference type="GO" id="GO:0005886">
    <property type="term" value="C:plasma membrane"/>
    <property type="evidence" value="ECO:0007669"/>
    <property type="project" value="TreeGrafter"/>
</dbReference>
<comment type="similarity">
    <text evidence="1 8 11">Belongs to the DnaA family.</text>
</comment>
<dbReference type="PROSITE" id="PS01008">
    <property type="entry name" value="DNAA"/>
    <property type="match status" value="1"/>
</dbReference>
<dbReference type="SMART" id="SM00760">
    <property type="entry name" value="Bac_DnaA_C"/>
    <property type="match status" value="1"/>
</dbReference>
<feature type="binding site" evidence="8">
    <location>
        <position position="156"/>
    </location>
    <ligand>
        <name>ATP</name>
        <dbReference type="ChEBI" id="CHEBI:30616"/>
    </ligand>
</feature>
<evidence type="ECO:0000256" key="8">
    <source>
        <dbReference type="HAMAP-Rule" id="MF_00377"/>
    </source>
</evidence>
<evidence type="ECO:0000256" key="5">
    <source>
        <dbReference type="ARBA" id="ARBA00022840"/>
    </source>
</evidence>
<dbReference type="Gene3D" id="3.30.300.180">
    <property type="match status" value="1"/>
</dbReference>
<dbReference type="InterPro" id="IPR018312">
    <property type="entry name" value="Chromosome_initiator_DnaA_CS"/>
</dbReference>
<keyword evidence="4 8" id="KW-0547">Nucleotide-binding</keyword>
<proteinExistence type="inferred from homology"/>
<evidence type="ECO:0000256" key="4">
    <source>
        <dbReference type="ARBA" id="ARBA00022741"/>
    </source>
</evidence>
<dbReference type="GO" id="GO:0005737">
    <property type="term" value="C:cytoplasm"/>
    <property type="evidence" value="ECO:0007669"/>
    <property type="project" value="UniProtKB-SubCell"/>
</dbReference>
<accession>A0A0R1TE50</accession>
<dbReference type="InterPro" id="IPR003593">
    <property type="entry name" value="AAA+_ATPase"/>
</dbReference>
<dbReference type="GO" id="GO:0008289">
    <property type="term" value="F:lipid binding"/>
    <property type="evidence" value="ECO:0007669"/>
    <property type="project" value="UniProtKB-KW"/>
</dbReference>
<dbReference type="Pfam" id="PF08299">
    <property type="entry name" value="Bac_DnaA_C"/>
    <property type="match status" value="1"/>
</dbReference>
<dbReference type="GO" id="GO:0006270">
    <property type="term" value="P:DNA replication initiation"/>
    <property type="evidence" value="ECO:0007669"/>
    <property type="project" value="UniProtKB-UniRule"/>
</dbReference>
<dbReference type="InterPro" id="IPR013159">
    <property type="entry name" value="DnaA_C"/>
</dbReference>
<dbReference type="EMBL" id="AZFH01000112">
    <property type="protein sequence ID" value="KRL79337.1"/>
    <property type="molecule type" value="Genomic_DNA"/>
</dbReference>
<dbReference type="OrthoDB" id="9807019at2"/>
<dbReference type="PRINTS" id="PR00051">
    <property type="entry name" value="DNAA"/>
</dbReference>
<reference evidence="14 15" key="1">
    <citation type="journal article" date="2015" name="Genome Announc.">
        <title>Expanding the biotechnology potential of lactobacilli through comparative genomics of 213 strains and associated genera.</title>
        <authorList>
            <person name="Sun Z."/>
            <person name="Harris H.M."/>
            <person name="McCann A."/>
            <person name="Guo C."/>
            <person name="Argimon S."/>
            <person name="Zhang W."/>
            <person name="Yang X."/>
            <person name="Jeffery I.B."/>
            <person name="Cooney J.C."/>
            <person name="Kagawa T.F."/>
            <person name="Liu W."/>
            <person name="Song Y."/>
            <person name="Salvetti E."/>
            <person name="Wrobel A."/>
            <person name="Rasinkangas P."/>
            <person name="Parkhill J."/>
            <person name="Rea M.C."/>
            <person name="O'Sullivan O."/>
            <person name="Ritari J."/>
            <person name="Douillard F.P."/>
            <person name="Paul Ross R."/>
            <person name="Yang R."/>
            <person name="Briner A.E."/>
            <person name="Felis G.E."/>
            <person name="de Vos W.M."/>
            <person name="Barrangou R."/>
            <person name="Klaenhammer T.R."/>
            <person name="Caufield P.W."/>
            <person name="Cui Y."/>
            <person name="Zhang H."/>
            <person name="O'Toole P.W."/>
        </authorList>
    </citation>
    <scope>NUCLEOTIDE SEQUENCE [LARGE SCALE GENOMIC DNA]</scope>
    <source>
        <strain evidence="14 15">DSM 15833</strain>
    </source>
</reference>
<protein>
    <recommendedName>
        <fullName evidence="8 9">Chromosomal replication initiator protein DnaA</fullName>
    </recommendedName>
</protein>
<organism evidence="14 15">
    <name type="scientific">Ligilactobacillus equi DSM 15833 = JCM 10991</name>
    <dbReference type="NCBI Taxonomy" id="1423740"/>
    <lineage>
        <taxon>Bacteria</taxon>
        <taxon>Bacillati</taxon>
        <taxon>Bacillota</taxon>
        <taxon>Bacilli</taxon>
        <taxon>Lactobacillales</taxon>
        <taxon>Lactobacillaceae</taxon>
        <taxon>Ligilactobacillus</taxon>
    </lineage>
</organism>
<dbReference type="SUPFAM" id="SSF52540">
    <property type="entry name" value="P-loop containing nucleoside triphosphate hydrolases"/>
    <property type="match status" value="1"/>
</dbReference>
<dbReference type="Pfam" id="PF00308">
    <property type="entry name" value="Bac_DnaA"/>
    <property type="match status" value="1"/>
</dbReference>
<feature type="region of interest" description="Domain I, interacts with DnaA modulators" evidence="8">
    <location>
        <begin position="1"/>
        <end position="88"/>
    </location>
</feature>
<feature type="binding site" evidence="8">
    <location>
        <position position="154"/>
    </location>
    <ligand>
        <name>ATP</name>
        <dbReference type="ChEBI" id="CHEBI:30616"/>
    </ligand>
</feature>
<feature type="region of interest" description="Domain IV, binds dsDNA" evidence="8">
    <location>
        <begin position="325"/>
        <end position="448"/>
    </location>
</feature>
<dbReference type="STRING" id="1423740.FC36_GL000772"/>
<dbReference type="FunFam" id="3.40.50.300:FF:000668">
    <property type="entry name" value="Chromosomal replication initiator protein DnaA"/>
    <property type="match status" value="1"/>
</dbReference>
<comment type="domain">
    <text evidence="8">Domain I is involved in oligomerization and binding regulators, domain II is flexibile and of varying length in different bacteria, domain III forms the AAA+ region, while domain IV binds dsDNA.</text>
</comment>
<name>A0A0R1TE50_9LACO</name>
<dbReference type="HAMAP" id="MF_00377">
    <property type="entry name" value="DnaA_bact"/>
    <property type="match status" value="1"/>
</dbReference>
<evidence type="ECO:0000256" key="11">
    <source>
        <dbReference type="RuleBase" id="RU004227"/>
    </source>
</evidence>
<comment type="function">
    <text evidence="8 10">Plays an essential role in the initiation and regulation of chromosomal replication. ATP-DnaA binds to the origin of replication (oriC) to initiate formation of the DNA replication initiation complex once per cell cycle. Binds the DnaA box (a 9 base pair repeat at the origin) and separates the double-stranded (ds)DNA. Forms a right-handed helical filament on oriC DNA; dsDNA binds to the exterior of the filament while single-stranded (ss)DNA is stabiized in the filament's interior. The ATP-DnaA-oriC complex binds and stabilizes one strand of the AT-rich DNA unwinding element (DUE), permitting loading of DNA polymerase. After initiation quickly degrades to an ADP-DnaA complex that is not apt for DNA replication. Binds acidic phospholipids.</text>
</comment>
<feature type="domain" description="Chromosomal replication initiator DnaA C-terminal" evidence="13">
    <location>
        <begin position="357"/>
        <end position="426"/>
    </location>
</feature>
<dbReference type="RefSeq" id="WP_056986808.1">
    <property type="nucleotide sequence ID" value="NZ_AZFH01000112.1"/>
</dbReference>
<evidence type="ECO:0000256" key="6">
    <source>
        <dbReference type="ARBA" id="ARBA00023121"/>
    </source>
</evidence>
<evidence type="ECO:0000259" key="12">
    <source>
        <dbReference type="SMART" id="SM00382"/>
    </source>
</evidence>
<dbReference type="Gene3D" id="3.40.50.300">
    <property type="entry name" value="P-loop containing nucleotide triphosphate hydrolases"/>
    <property type="match status" value="1"/>
</dbReference>
<feature type="binding site" evidence="8">
    <location>
        <position position="155"/>
    </location>
    <ligand>
        <name>ATP</name>
        <dbReference type="ChEBI" id="CHEBI:30616"/>
    </ligand>
</feature>
<dbReference type="Gene3D" id="1.10.1750.10">
    <property type="match status" value="1"/>
</dbReference>
<dbReference type="GO" id="GO:0006275">
    <property type="term" value="P:regulation of DNA replication"/>
    <property type="evidence" value="ECO:0007669"/>
    <property type="project" value="UniProtKB-UniRule"/>
</dbReference>
<keyword evidence="3 8" id="KW-0235">DNA replication</keyword>
<evidence type="ECO:0000256" key="1">
    <source>
        <dbReference type="ARBA" id="ARBA00006583"/>
    </source>
</evidence>
<dbReference type="SUPFAM" id="SSF48295">
    <property type="entry name" value="TrpR-like"/>
    <property type="match status" value="1"/>
</dbReference>
<keyword evidence="7 8" id="KW-0238">DNA-binding</keyword>
<dbReference type="InterPro" id="IPR010921">
    <property type="entry name" value="Trp_repressor/repl_initiator"/>
</dbReference>
<dbReference type="Proteomes" id="UP000051048">
    <property type="component" value="Unassembled WGS sequence"/>
</dbReference>
<evidence type="ECO:0000256" key="2">
    <source>
        <dbReference type="ARBA" id="ARBA00022490"/>
    </source>
</evidence>
<dbReference type="SMART" id="SM00382">
    <property type="entry name" value="AAA"/>
    <property type="match status" value="1"/>
</dbReference>
<dbReference type="InterPro" id="IPR038454">
    <property type="entry name" value="DnaA_N_sf"/>
</dbReference>
<feature type="region of interest" description="Domain III, AAA+ region" evidence="8">
    <location>
        <begin position="108"/>
        <end position="324"/>
    </location>
</feature>
<keyword evidence="5 8" id="KW-0067">ATP-binding</keyword>
<dbReference type="InterPro" id="IPR001957">
    <property type="entry name" value="Chromosome_initiator_DnaA"/>
</dbReference>